<keyword evidence="2" id="KW-0812">Transmembrane</keyword>
<accession>A0AAV2ES81</accession>
<keyword evidence="2" id="KW-1133">Transmembrane helix</keyword>
<feature type="transmembrane region" description="Helical" evidence="2">
    <location>
        <begin position="72"/>
        <end position="94"/>
    </location>
</feature>
<protein>
    <submittedName>
        <fullName evidence="3">Uncharacterized protein</fullName>
    </submittedName>
</protein>
<dbReference type="EMBL" id="OZ034818">
    <property type="protein sequence ID" value="CAL1388804.1"/>
    <property type="molecule type" value="Genomic_DNA"/>
</dbReference>
<feature type="region of interest" description="Disordered" evidence="1">
    <location>
        <begin position="557"/>
        <end position="600"/>
    </location>
</feature>
<feature type="region of interest" description="Disordered" evidence="1">
    <location>
        <begin position="249"/>
        <end position="269"/>
    </location>
</feature>
<name>A0AAV2ES81_9ROSI</name>
<proteinExistence type="predicted"/>
<feature type="compositionally biased region" description="Polar residues" evidence="1">
    <location>
        <begin position="12"/>
        <end position="28"/>
    </location>
</feature>
<dbReference type="PANTHER" id="PTHR34059:SF6">
    <property type="entry name" value="DUF4408 DOMAIN-CONTAINING PROTEIN"/>
    <property type="match status" value="1"/>
</dbReference>
<organism evidence="3 4">
    <name type="scientific">Linum trigynum</name>
    <dbReference type="NCBI Taxonomy" id="586398"/>
    <lineage>
        <taxon>Eukaryota</taxon>
        <taxon>Viridiplantae</taxon>
        <taxon>Streptophyta</taxon>
        <taxon>Embryophyta</taxon>
        <taxon>Tracheophyta</taxon>
        <taxon>Spermatophyta</taxon>
        <taxon>Magnoliopsida</taxon>
        <taxon>eudicotyledons</taxon>
        <taxon>Gunneridae</taxon>
        <taxon>Pentapetalae</taxon>
        <taxon>rosids</taxon>
        <taxon>fabids</taxon>
        <taxon>Malpighiales</taxon>
        <taxon>Linaceae</taxon>
        <taxon>Linum</taxon>
    </lineage>
</organism>
<gene>
    <name evidence="3" type="ORF">LTRI10_LOCUS29707</name>
</gene>
<feature type="region of interest" description="Disordered" evidence="1">
    <location>
        <begin position="1"/>
        <end position="38"/>
    </location>
</feature>
<feature type="compositionally biased region" description="Low complexity" evidence="1">
    <location>
        <begin position="29"/>
        <end position="38"/>
    </location>
</feature>
<feature type="transmembrane region" description="Helical" evidence="2">
    <location>
        <begin position="40"/>
        <end position="60"/>
    </location>
</feature>
<sequence>MTDSMVPLNSHGFHSSTSAQSKSVKTNPSLSPTGKSSSSYAPLLSKLFIFLLFLLAIPLLPSHAPELFNGSFLSNLWDLAQLLFVGVAVSYGLFSRRNAELDYFDNALSTVDESQSSFVSRIFQVSPLFEECYEVPSGSVEKTISHATTGAVHQSVATYACYDAYAQHQSVAVENGFEMSGGDEVIQAWSSHCFHGESMVVLSQPNTGLDELGQCEKRGSSRKPLGLPVRSLNPRVSEFVMPDVGNVGVPAAQGKRDDTSDSSEGLFGEVGPVNLEEKFKRTVDYSEHSWGSKSGMMERKETGKLGADRDGHFRPLSVDEIQFESLKSESFGLSKDPFSAKARLMQHSATTQYLSVPLSSDPPNSYIEESGVEKKPFPASYPPVTILPSAKVSGDSPLNAFHLRKYSNGGGSLFKKESQGNLRGVLKEKDLRSAGDALKSSVQYKRDDEDIVKKNQRSVKLENKVEDGLAAAKRSPKGRSVRTIRSACSATTTEVKLSYLDGEVRKASAETEAVNTIKRNHVAAKVPKPMLLPECKRRESRKSSAAPVNFVDEVGKTYGETEGGGTSKKNDVGQTAKEPFAEYKKRDSRKSSARVSVEPDEYLESKKDKFQLCLDQQRMVDNSGEVGHDHDPNEVDRKAGEFIAKFREQIRLQKVASVERSSRKRGIGKDY</sequence>
<reference evidence="3 4" key="1">
    <citation type="submission" date="2024-04" db="EMBL/GenBank/DDBJ databases">
        <authorList>
            <person name="Fracassetti M."/>
        </authorList>
    </citation>
    <scope>NUCLEOTIDE SEQUENCE [LARGE SCALE GENOMIC DNA]</scope>
</reference>
<evidence type="ECO:0000256" key="2">
    <source>
        <dbReference type="SAM" id="Phobius"/>
    </source>
</evidence>
<dbReference type="PANTHER" id="PTHR34059">
    <property type="entry name" value="EXPRESSED PROTEIN"/>
    <property type="match status" value="1"/>
</dbReference>
<evidence type="ECO:0000256" key="1">
    <source>
        <dbReference type="SAM" id="MobiDB-lite"/>
    </source>
</evidence>
<evidence type="ECO:0000313" key="3">
    <source>
        <dbReference type="EMBL" id="CAL1388804.1"/>
    </source>
</evidence>
<evidence type="ECO:0000313" key="4">
    <source>
        <dbReference type="Proteomes" id="UP001497516"/>
    </source>
</evidence>
<dbReference type="AlphaFoldDB" id="A0AAV2ES81"/>
<keyword evidence="2" id="KW-0472">Membrane</keyword>
<keyword evidence="4" id="KW-1185">Reference proteome</keyword>
<dbReference type="Pfam" id="PF05553">
    <property type="entry name" value="DUF761"/>
    <property type="match status" value="1"/>
</dbReference>
<dbReference type="InterPro" id="IPR008480">
    <property type="entry name" value="DUF761_pln"/>
</dbReference>
<dbReference type="Proteomes" id="UP001497516">
    <property type="component" value="Chromosome 5"/>
</dbReference>